<evidence type="ECO:0000313" key="2">
    <source>
        <dbReference type="EMBL" id="GAV09442.1"/>
    </source>
</evidence>
<name>A0A1D1W7S5_RAMVA</name>
<evidence type="ECO:0000313" key="3">
    <source>
        <dbReference type="Proteomes" id="UP000186922"/>
    </source>
</evidence>
<keyword evidence="1" id="KW-1133">Transmembrane helix</keyword>
<organism evidence="2 3">
    <name type="scientific">Ramazzottius varieornatus</name>
    <name type="common">Water bear</name>
    <name type="synonym">Tardigrade</name>
    <dbReference type="NCBI Taxonomy" id="947166"/>
    <lineage>
        <taxon>Eukaryota</taxon>
        <taxon>Metazoa</taxon>
        <taxon>Ecdysozoa</taxon>
        <taxon>Tardigrada</taxon>
        <taxon>Eutardigrada</taxon>
        <taxon>Parachela</taxon>
        <taxon>Hypsibioidea</taxon>
        <taxon>Ramazzottiidae</taxon>
        <taxon>Ramazzottius</taxon>
    </lineage>
</organism>
<feature type="transmembrane region" description="Helical" evidence="1">
    <location>
        <begin position="72"/>
        <end position="89"/>
    </location>
</feature>
<dbReference type="Proteomes" id="UP000186922">
    <property type="component" value="Unassembled WGS sequence"/>
</dbReference>
<feature type="transmembrane region" description="Helical" evidence="1">
    <location>
        <begin position="20"/>
        <end position="40"/>
    </location>
</feature>
<keyword evidence="3" id="KW-1185">Reference proteome</keyword>
<sequence length="191" mass="21622">MLRGGLPHIGKYRSPAVDQLKLFVLQVLAGVLLLFNIHNLVLASDYIVWTLVVAFLLVFAAFMLLCDLFRKWPEMLGFWMGIFILLITLPDRNGLLADILLRHPGHEIQQRRRVDIRQHCRLRHSDHFRRLGFGDSSPSSPSLGWTKTATCSCHGLSISSVSGSKPSVFFYLMFLDLSIAKNTVRAVLFIS</sequence>
<dbReference type="AlphaFoldDB" id="A0A1D1W7S5"/>
<reference evidence="2 3" key="1">
    <citation type="journal article" date="2016" name="Nat. Commun.">
        <title>Extremotolerant tardigrade genome and improved radiotolerance of human cultured cells by tardigrade-unique protein.</title>
        <authorList>
            <person name="Hashimoto T."/>
            <person name="Horikawa D.D."/>
            <person name="Saito Y."/>
            <person name="Kuwahara H."/>
            <person name="Kozuka-Hata H."/>
            <person name="Shin-I T."/>
            <person name="Minakuchi Y."/>
            <person name="Ohishi K."/>
            <person name="Motoyama A."/>
            <person name="Aizu T."/>
            <person name="Enomoto A."/>
            <person name="Kondo K."/>
            <person name="Tanaka S."/>
            <person name="Hara Y."/>
            <person name="Koshikawa S."/>
            <person name="Sagara H."/>
            <person name="Miura T."/>
            <person name="Yokobori S."/>
            <person name="Miyagawa K."/>
            <person name="Suzuki Y."/>
            <person name="Kubo T."/>
            <person name="Oyama M."/>
            <person name="Kohara Y."/>
            <person name="Fujiyama A."/>
            <person name="Arakawa K."/>
            <person name="Katayama T."/>
            <person name="Toyoda A."/>
            <person name="Kunieda T."/>
        </authorList>
    </citation>
    <scope>NUCLEOTIDE SEQUENCE [LARGE SCALE GENOMIC DNA]</scope>
    <source>
        <strain evidence="2 3">YOKOZUNA-1</strain>
    </source>
</reference>
<protein>
    <submittedName>
        <fullName evidence="2">Uncharacterized protein</fullName>
    </submittedName>
</protein>
<keyword evidence="1" id="KW-0812">Transmembrane</keyword>
<evidence type="ECO:0000256" key="1">
    <source>
        <dbReference type="SAM" id="Phobius"/>
    </source>
</evidence>
<keyword evidence="1" id="KW-0472">Membrane</keyword>
<accession>A0A1D1W7S5</accession>
<gene>
    <name evidence="2" type="primary">RvY_18988-1</name>
    <name evidence="2" type="synonym">RvY_18988.1</name>
    <name evidence="2" type="ORF">RvY_18988</name>
</gene>
<proteinExistence type="predicted"/>
<feature type="transmembrane region" description="Helical" evidence="1">
    <location>
        <begin position="46"/>
        <end position="65"/>
    </location>
</feature>
<comment type="caution">
    <text evidence="2">The sequence shown here is derived from an EMBL/GenBank/DDBJ whole genome shotgun (WGS) entry which is preliminary data.</text>
</comment>
<dbReference type="EMBL" id="BDGG01000022">
    <property type="protein sequence ID" value="GAV09442.1"/>
    <property type="molecule type" value="Genomic_DNA"/>
</dbReference>